<evidence type="ECO:0000256" key="4">
    <source>
        <dbReference type="ARBA" id="ARBA00023136"/>
    </source>
</evidence>
<evidence type="ECO:0000256" key="2">
    <source>
        <dbReference type="ARBA" id="ARBA00022692"/>
    </source>
</evidence>
<dbReference type="GO" id="GO:0016020">
    <property type="term" value="C:membrane"/>
    <property type="evidence" value="ECO:0007669"/>
    <property type="project" value="UniProtKB-SubCell"/>
</dbReference>
<dbReference type="EMBL" id="UINC01017525">
    <property type="protein sequence ID" value="SVA72745.1"/>
    <property type="molecule type" value="Genomic_DNA"/>
</dbReference>
<feature type="transmembrane region" description="Helical" evidence="5">
    <location>
        <begin position="86"/>
        <end position="104"/>
    </location>
</feature>
<keyword evidence="3 5" id="KW-1133">Transmembrane helix</keyword>
<feature type="transmembrane region" description="Helical" evidence="5">
    <location>
        <begin position="6"/>
        <end position="28"/>
    </location>
</feature>
<feature type="transmembrane region" description="Helical" evidence="5">
    <location>
        <begin position="63"/>
        <end position="80"/>
    </location>
</feature>
<evidence type="ECO:0000313" key="6">
    <source>
        <dbReference type="EMBL" id="SVA72745.1"/>
    </source>
</evidence>
<keyword evidence="2 5" id="KW-0812">Transmembrane</keyword>
<dbReference type="InterPro" id="IPR023352">
    <property type="entry name" value="MAPEG-like_dom_sf"/>
</dbReference>
<dbReference type="SUPFAM" id="SSF161084">
    <property type="entry name" value="MAPEG domain-like"/>
    <property type="match status" value="1"/>
</dbReference>
<dbReference type="InterPro" id="IPR001129">
    <property type="entry name" value="Membr-assoc_MAPEG"/>
</dbReference>
<accession>A0A381Y6X7</accession>
<gene>
    <name evidence="6" type="ORF">METZ01_LOCUS125599</name>
</gene>
<name>A0A381Y6X7_9ZZZZ</name>
<protein>
    <recommendedName>
        <fullName evidence="7">MAPEG family protein</fullName>
    </recommendedName>
</protein>
<evidence type="ECO:0000256" key="1">
    <source>
        <dbReference type="ARBA" id="ARBA00004370"/>
    </source>
</evidence>
<evidence type="ECO:0008006" key="7">
    <source>
        <dbReference type="Google" id="ProtNLM"/>
    </source>
</evidence>
<sequence length="137" mass="16711">MDNTLILYPILPVVFLNFFVVFHMRYVIEKAIKKREVRYRWFRVYEGSAPDYMLAARHHYKNFFEIPILFYFLCIILYVIDDVRGLDLWIAWLFVVFKFIHSYIRLTSNYVPNRAYAFYICVLLLMGGWIYLAIRIL</sequence>
<reference evidence="6" key="1">
    <citation type="submission" date="2018-05" db="EMBL/GenBank/DDBJ databases">
        <authorList>
            <person name="Lanie J.A."/>
            <person name="Ng W.-L."/>
            <person name="Kazmierczak K.M."/>
            <person name="Andrzejewski T.M."/>
            <person name="Davidsen T.M."/>
            <person name="Wayne K.J."/>
            <person name="Tettelin H."/>
            <person name="Glass J.I."/>
            <person name="Rusch D."/>
            <person name="Podicherti R."/>
            <person name="Tsui H.-C.T."/>
            <person name="Winkler M.E."/>
        </authorList>
    </citation>
    <scope>NUCLEOTIDE SEQUENCE</scope>
</reference>
<dbReference type="Pfam" id="PF01124">
    <property type="entry name" value="MAPEG"/>
    <property type="match status" value="1"/>
</dbReference>
<organism evidence="6">
    <name type="scientific">marine metagenome</name>
    <dbReference type="NCBI Taxonomy" id="408172"/>
    <lineage>
        <taxon>unclassified sequences</taxon>
        <taxon>metagenomes</taxon>
        <taxon>ecological metagenomes</taxon>
    </lineage>
</organism>
<dbReference type="AlphaFoldDB" id="A0A381Y6X7"/>
<keyword evidence="4 5" id="KW-0472">Membrane</keyword>
<proteinExistence type="predicted"/>
<evidence type="ECO:0000256" key="5">
    <source>
        <dbReference type="SAM" id="Phobius"/>
    </source>
</evidence>
<feature type="transmembrane region" description="Helical" evidence="5">
    <location>
        <begin position="116"/>
        <end position="134"/>
    </location>
</feature>
<comment type="subcellular location">
    <subcellularLocation>
        <location evidence="1">Membrane</location>
    </subcellularLocation>
</comment>
<evidence type="ECO:0000256" key="3">
    <source>
        <dbReference type="ARBA" id="ARBA00022989"/>
    </source>
</evidence>
<dbReference type="Gene3D" id="1.20.120.550">
    <property type="entry name" value="Membrane associated eicosanoid/glutathione metabolism-like domain"/>
    <property type="match status" value="1"/>
</dbReference>